<dbReference type="InterPro" id="IPR027843">
    <property type="entry name" value="DUF4440"/>
</dbReference>
<feature type="signal peptide" evidence="1">
    <location>
        <begin position="1"/>
        <end position="20"/>
    </location>
</feature>
<evidence type="ECO:0000256" key="1">
    <source>
        <dbReference type="SAM" id="SignalP"/>
    </source>
</evidence>
<accession>A0A558C1S0</accession>
<evidence type="ECO:0000313" key="3">
    <source>
        <dbReference type="EMBL" id="TVT42656.1"/>
    </source>
</evidence>
<evidence type="ECO:0000313" key="4">
    <source>
        <dbReference type="Proteomes" id="UP000317624"/>
    </source>
</evidence>
<name>A0A558C1S0_9BACT</name>
<sequence>MNRLLPTLALSFFLSATSYAAPPAPTPAAIRQAIAKVLATQVAAWNKGDLTTFMAGYWRSDSVVFIGKNGPTYGWQPTLDSYRKSYPDLTQMGKLDFSSLRITPLSADVAQVVGHWHLARPGAAAGDLQGQFLLIFRRIGGQWVIAADHSS</sequence>
<dbReference type="AlphaFoldDB" id="A0A558C1S0"/>
<protein>
    <submittedName>
        <fullName evidence="3">Nuclear transport factor 2 family protein</fullName>
    </submittedName>
</protein>
<dbReference type="InterPro" id="IPR032710">
    <property type="entry name" value="NTF2-like_dom_sf"/>
</dbReference>
<dbReference type="OrthoDB" id="9812295at2"/>
<organism evidence="3 4">
    <name type="scientific">Hymenobacter setariae</name>
    <dbReference type="NCBI Taxonomy" id="2594794"/>
    <lineage>
        <taxon>Bacteria</taxon>
        <taxon>Pseudomonadati</taxon>
        <taxon>Bacteroidota</taxon>
        <taxon>Cytophagia</taxon>
        <taxon>Cytophagales</taxon>
        <taxon>Hymenobacteraceae</taxon>
        <taxon>Hymenobacter</taxon>
    </lineage>
</organism>
<dbReference type="Pfam" id="PF14534">
    <property type="entry name" value="DUF4440"/>
    <property type="match status" value="1"/>
</dbReference>
<feature type="chain" id="PRO_5021710618" evidence="1">
    <location>
        <begin position="21"/>
        <end position="151"/>
    </location>
</feature>
<dbReference type="Proteomes" id="UP000317624">
    <property type="component" value="Unassembled WGS sequence"/>
</dbReference>
<keyword evidence="4" id="KW-1185">Reference proteome</keyword>
<keyword evidence="1" id="KW-0732">Signal</keyword>
<dbReference type="SUPFAM" id="SSF54427">
    <property type="entry name" value="NTF2-like"/>
    <property type="match status" value="1"/>
</dbReference>
<proteinExistence type="predicted"/>
<dbReference type="Gene3D" id="3.10.450.50">
    <property type="match status" value="1"/>
</dbReference>
<comment type="caution">
    <text evidence="3">The sequence shown here is derived from an EMBL/GenBank/DDBJ whole genome shotgun (WGS) entry which is preliminary data.</text>
</comment>
<dbReference type="EMBL" id="VMRJ01000001">
    <property type="protein sequence ID" value="TVT42656.1"/>
    <property type="molecule type" value="Genomic_DNA"/>
</dbReference>
<evidence type="ECO:0000259" key="2">
    <source>
        <dbReference type="Pfam" id="PF14534"/>
    </source>
</evidence>
<reference evidence="3 4" key="1">
    <citation type="submission" date="2019-07" db="EMBL/GenBank/DDBJ databases">
        <title>Hymenobacter sp. straun FUR1 Genome sequencing and assembly.</title>
        <authorList>
            <person name="Chhetri G."/>
        </authorList>
    </citation>
    <scope>NUCLEOTIDE SEQUENCE [LARGE SCALE GENOMIC DNA]</scope>
    <source>
        <strain evidence="3 4">Fur1</strain>
    </source>
</reference>
<feature type="domain" description="DUF4440" evidence="2">
    <location>
        <begin position="34"/>
        <end position="145"/>
    </location>
</feature>
<gene>
    <name evidence="3" type="ORF">FNT36_00765</name>
</gene>